<protein>
    <recommendedName>
        <fullName evidence="3">DUF1996 domain-containing protein</fullName>
    </recommendedName>
</protein>
<dbReference type="PANTHER" id="PTHR43662">
    <property type="match status" value="1"/>
</dbReference>
<feature type="domain" description="DUF1996" evidence="3">
    <location>
        <begin position="36"/>
        <end position="282"/>
    </location>
</feature>
<name>A0AAN7TF93_9PEZI</name>
<comment type="caution">
    <text evidence="4">The sequence shown here is derived from an EMBL/GenBank/DDBJ whole genome shotgun (WGS) entry which is preliminary data.</text>
</comment>
<sequence>MRSQATLSALALTLVGSASAFWRMPCRSQTGVGRIDPIVDSGMISGHVHSISGGGGFGFTADFDTLQAPGSCTSCEVTQDHSAYWTPTPYFVYANGTAVMVEQVGGMLAYYLYYLQNVTAFPEGFQMVAGDPNIRNFTGPFPDADLSSWPTDPTDQFFLEQRAIGFNCLNYGKTPEPSLYRHQMPSKEYMDGNCADGMRFEMAFPSCGKSGEKDSPDHKSHVAYPSLVKEGNCPDGYDVHYPFLFYETIWATNQFIGEDGQFVLSMGDPVGTGYHGDFIMGWESQDFLQNALDTCQNPSGQIEDCPLFDIQSDAVGAKCTFDMPEALKDDNVFGPRDGIPVNIPIQAGPEPATAYAIAGRSGVATSSMASTTAKSSWAAPTLSYTAANPSLTSAALGGIVVDRPTGGNYGGIGPAGSKVVSQPWSSSIASSSTLTTFQAAASPSTTAAPFISSASNSDGGAVTTSYLTQGNTVIELAIVEDEVTVTATPSAGVSAKHRRHLQKHLHHAGRR</sequence>
<evidence type="ECO:0000256" key="1">
    <source>
        <dbReference type="SAM" id="MobiDB-lite"/>
    </source>
</evidence>
<feature type="chain" id="PRO_5042931947" description="DUF1996 domain-containing protein" evidence="2">
    <location>
        <begin position="21"/>
        <end position="511"/>
    </location>
</feature>
<evidence type="ECO:0000259" key="3">
    <source>
        <dbReference type="Pfam" id="PF09362"/>
    </source>
</evidence>
<evidence type="ECO:0000313" key="5">
    <source>
        <dbReference type="Proteomes" id="UP001310890"/>
    </source>
</evidence>
<dbReference type="EMBL" id="JAVRRL010000039">
    <property type="protein sequence ID" value="KAK5111429.1"/>
    <property type="molecule type" value="Genomic_DNA"/>
</dbReference>
<keyword evidence="2" id="KW-0732">Signal</keyword>
<accession>A0AAN7TF93</accession>
<gene>
    <name evidence="4" type="ORF">LTR62_004881</name>
</gene>
<dbReference type="AlphaFoldDB" id="A0AAN7TF93"/>
<feature type="compositionally biased region" description="Basic residues" evidence="1">
    <location>
        <begin position="495"/>
        <end position="511"/>
    </location>
</feature>
<proteinExistence type="predicted"/>
<evidence type="ECO:0000256" key="2">
    <source>
        <dbReference type="SAM" id="SignalP"/>
    </source>
</evidence>
<dbReference type="InterPro" id="IPR018535">
    <property type="entry name" value="DUF1996"/>
</dbReference>
<feature type="signal peptide" evidence="2">
    <location>
        <begin position="1"/>
        <end position="20"/>
    </location>
</feature>
<dbReference type="Pfam" id="PF09362">
    <property type="entry name" value="DUF1996"/>
    <property type="match status" value="1"/>
</dbReference>
<feature type="region of interest" description="Disordered" evidence="1">
    <location>
        <begin position="489"/>
        <end position="511"/>
    </location>
</feature>
<reference evidence="4" key="1">
    <citation type="submission" date="2023-08" db="EMBL/GenBank/DDBJ databases">
        <title>Black Yeasts Isolated from many extreme environments.</title>
        <authorList>
            <person name="Coleine C."/>
            <person name="Stajich J.E."/>
            <person name="Selbmann L."/>
        </authorList>
    </citation>
    <scope>NUCLEOTIDE SEQUENCE</scope>
    <source>
        <strain evidence="4">CCFEE 5401</strain>
    </source>
</reference>
<evidence type="ECO:0000313" key="4">
    <source>
        <dbReference type="EMBL" id="KAK5111429.1"/>
    </source>
</evidence>
<dbReference type="Proteomes" id="UP001310890">
    <property type="component" value="Unassembled WGS sequence"/>
</dbReference>
<dbReference type="PANTHER" id="PTHR43662:SF7">
    <property type="entry name" value="DUF1996 DOMAIN-CONTAINING PROTEIN"/>
    <property type="match status" value="1"/>
</dbReference>
<organism evidence="4 5">
    <name type="scientific">Meristemomyces frigidus</name>
    <dbReference type="NCBI Taxonomy" id="1508187"/>
    <lineage>
        <taxon>Eukaryota</taxon>
        <taxon>Fungi</taxon>
        <taxon>Dikarya</taxon>
        <taxon>Ascomycota</taxon>
        <taxon>Pezizomycotina</taxon>
        <taxon>Dothideomycetes</taxon>
        <taxon>Dothideomycetidae</taxon>
        <taxon>Mycosphaerellales</taxon>
        <taxon>Teratosphaeriaceae</taxon>
        <taxon>Meristemomyces</taxon>
    </lineage>
</organism>